<feature type="compositionally biased region" description="Polar residues" evidence="1">
    <location>
        <begin position="251"/>
        <end position="265"/>
    </location>
</feature>
<proteinExistence type="predicted"/>
<organism evidence="2 3">
    <name type="scientific">Echinostoma caproni</name>
    <dbReference type="NCBI Taxonomy" id="27848"/>
    <lineage>
        <taxon>Eukaryota</taxon>
        <taxon>Metazoa</taxon>
        <taxon>Spiralia</taxon>
        <taxon>Lophotrochozoa</taxon>
        <taxon>Platyhelminthes</taxon>
        <taxon>Trematoda</taxon>
        <taxon>Digenea</taxon>
        <taxon>Plagiorchiida</taxon>
        <taxon>Echinostomata</taxon>
        <taxon>Echinostomatoidea</taxon>
        <taxon>Echinostomatidae</taxon>
        <taxon>Echinostoma</taxon>
    </lineage>
</organism>
<dbReference type="EMBL" id="UZAN01043850">
    <property type="protein sequence ID" value="VDP79399.1"/>
    <property type="molecule type" value="Genomic_DNA"/>
</dbReference>
<gene>
    <name evidence="2" type="ORF">ECPE_LOCUS6809</name>
</gene>
<feature type="compositionally biased region" description="Polar residues" evidence="1">
    <location>
        <begin position="213"/>
        <end position="223"/>
    </location>
</feature>
<feature type="compositionally biased region" description="Basic and acidic residues" evidence="1">
    <location>
        <begin position="266"/>
        <end position="278"/>
    </location>
</feature>
<feature type="compositionally biased region" description="Low complexity" evidence="1">
    <location>
        <begin position="187"/>
        <end position="212"/>
    </location>
</feature>
<evidence type="ECO:0000256" key="1">
    <source>
        <dbReference type="SAM" id="MobiDB-lite"/>
    </source>
</evidence>
<feature type="compositionally biased region" description="Acidic residues" evidence="1">
    <location>
        <begin position="228"/>
        <end position="239"/>
    </location>
</feature>
<dbReference type="Proteomes" id="UP000272942">
    <property type="component" value="Unassembled WGS sequence"/>
</dbReference>
<sequence>MPVIDGVPPIRQILRPIGQLEAFVQNMAADVQGGVLPNVSASTGVYTGPTLVDPDQKDAIPVGGSDSLPQSASCATVVSPSSSPVLSHKRRTPGSPFDAPSSMPSDASVSTKDSSPSSMVSSEALQSPAKRRRIVNVHGSETTVLGTEAASTFPNSLNDSPPIIVCNPLSTGNRDRDSGECLPCDPSNTTGGSSSEATGSTDSSDTVSTESENLLSSSGTNTVRIDMETGEEEDEEENGDMNQERVEAQPELQSTESSTIVSGSDCTERQQSLDEQSR</sequence>
<evidence type="ECO:0000313" key="3">
    <source>
        <dbReference type="Proteomes" id="UP000272942"/>
    </source>
</evidence>
<feature type="compositionally biased region" description="Polar residues" evidence="1">
    <location>
        <begin position="102"/>
        <end position="125"/>
    </location>
</feature>
<feature type="region of interest" description="Disordered" evidence="1">
    <location>
        <begin position="168"/>
        <end position="278"/>
    </location>
</feature>
<name>A0A3P8KH92_9TREM</name>
<dbReference type="OrthoDB" id="341898at2759"/>
<dbReference type="AlphaFoldDB" id="A0A3P8KH92"/>
<protein>
    <submittedName>
        <fullName evidence="2">Uncharacterized protein</fullName>
    </submittedName>
</protein>
<reference evidence="2 3" key="1">
    <citation type="submission" date="2018-11" db="EMBL/GenBank/DDBJ databases">
        <authorList>
            <consortium name="Pathogen Informatics"/>
        </authorList>
    </citation>
    <scope>NUCLEOTIDE SEQUENCE [LARGE SCALE GENOMIC DNA]</scope>
    <source>
        <strain evidence="2 3">Egypt</strain>
    </source>
</reference>
<accession>A0A3P8KH92</accession>
<evidence type="ECO:0000313" key="2">
    <source>
        <dbReference type="EMBL" id="VDP79399.1"/>
    </source>
</evidence>
<feature type="compositionally biased region" description="Low complexity" evidence="1">
    <location>
        <begin position="71"/>
        <end position="86"/>
    </location>
</feature>
<keyword evidence="3" id="KW-1185">Reference proteome</keyword>
<feature type="region of interest" description="Disordered" evidence="1">
    <location>
        <begin position="50"/>
        <end position="140"/>
    </location>
</feature>